<dbReference type="Gene3D" id="3.30.2350.10">
    <property type="entry name" value="Pseudouridine synthase"/>
    <property type="match status" value="1"/>
</dbReference>
<dbReference type="Proteomes" id="UP001162891">
    <property type="component" value="Chromosome"/>
</dbReference>
<dbReference type="SUPFAM" id="SSF55120">
    <property type="entry name" value="Pseudouridine synthase"/>
    <property type="match status" value="1"/>
</dbReference>
<keyword evidence="5" id="KW-1185">Reference proteome</keyword>
<evidence type="ECO:0000256" key="1">
    <source>
        <dbReference type="ARBA" id="ARBA00010876"/>
    </source>
</evidence>
<evidence type="ECO:0000256" key="2">
    <source>
        <dbReference type="ARBA" id="ARBA00023235"/>
    </source>
</evidence>
<evidence type="ECO:0000313" key="5">
    <source>
        <dbReference type="Proteomes" id="UP001162891"/>
    </source>
</evidence>
<dbReference type="InterPro" id="IPR020103">
    <property type="entry name" value="PsdUridine_synth_cat_dom_sf"/>
</dbReference>
<dbReference type="Gene3D" id="3.10.290.10">
    <property type="entry name" value="RNA-binding S4 domain"/>
    <property type="match status" value="1"/>
</dbReference>
<accession>A0ABM7WUW7</accession>
<dbReference type="InterPro" id="IPR050188">
    <property type="entry name" value="RluA_PseudoU_synthase"/>
</dbReference>
<dbReference type="Pfam" id="PF00849">
    <property type="entry name" value="PseudoU_synth_2"/>
    <property type="match status" value="1"/>
</dbReference>
<dbReference type="CDD" id="cd02869">
    <property type="entry name" value="PseudoU_synth_RluA_like"/>
    <property type="match status" value="1"/>
</dbReference>
<proteinExistence type="inferred from homology"/>
<feature type="domain" description="Pseudouridine synthase RsuA/RluA-like" evidence="3">
    <location>
        <begin position="100"/>
        <end position="253"/>
    </location>
</feature>
<dbReference type="PANTHER" id="PTHR21600">
    <property type="entry name" value="MITOCHONDRIAL RNA PSEUDOURIDINE SYNTHASE"/>
    <property type="match status" value="1"/>
</dbReference>
<dbReference type="InterPro" id="IPR006145">
    <property type="entry name" value="PsdUridine_synth_RsuA/RluA"/>
</dbReference>
<sequence>MGRFKWYVRAVATQVVRVTFTVEPNYAGWRLDRYLQEKIRRLSRERIQHLISSRLEAEGGRRLKPSTRVQPGLTFALLKDQEPEPETPLDFEVVHDDGALLVVDKPAGLPVHPTARYAAHTFTSVAKLRFPDRKVDPAHRLDRETSGLLACGSAPEVTRVLKRDFAHGRVAKTYLALAHGAPAEDRFVVDAPLALTGASAVRVRMHVDAAGLPSTTAFEVLERRTAPDGAPVALLACRPRTGRQHQIRAHLLHAGLPMVGDKIYGPDEHIFDRFTRREMTDDDRARLRLPRHALHAWKLELPHPVTRAAVALEAALPGDLAAFWDACERARRIA</sequence>
<evidence type="ECO:0000313" key="4">
    <source>
        <dbReference type="EMBL" id="BDG03292.1"/>
    </source>
</evidence>
<dbReference type="PANTHER" id="PTHR21600:SF87">
    <property type="entry name" value="RNA PSEUDOURIDYLATE SYNTHASE DOMAIN-CONTAINING PROTEIN 1"/>
    <property type="match status" value="1"/>
</dbReference>
<gene>
    <name evidence="4" type="ORF">AMOR_22880</name>
</gene>
<dbReference type="EMBL" id="AP025591">
    <property type="protein sequence ID" value="BDG03292.1"/>
    <property type="molecule type" value="Genomic_DNA"/>
</dbReference>
<organism evidence="4 5">
    <name type="scientific">Anaeromyxobacter oryzae</name>
    <dbReference type="NCBI Taxonomy" id="2918170"/>
    <lineage>
        <taxon>Bacteria</taxon>
        <taxon>Pseudomonadati</taxon>
        <taxon>Myxococcota</taxon>
        <taxon>Myxococcia</taxon>
        <taxon>Myxococcales</taxon>
        <taxon>Cystobacterineae</taxon>
        <taxon>Anaeromyxobacteraceae</taxon>
        <taxon>Anaeromyxobacter</taxon>
    </lineage>
</organism>
<comment type="similarity">
    <text evidence="1">Belongs to the pseudouridine synthase RluA family.</text>
</comment>
<protein>
    <recommendedName>
        <fullName evidence="3">Pseudouridine synthase RsuA/RluA-like domain-containing protein</fullName>
    </recommendedName>
</protein>
<reference evidence="5" key="1">
    <citation type="journal article" date="2022" name="Int. J. Syst. Evol. Microbiol.">
        <title>Anaeromyxobacter oryzae sp. nov., Anaeromyxobacter diazotrophicus sp. nov. and Anaeromyxobacter paludicola sp. nov., isolated from paddy soils.</title>
        <authorList>
            <person name="Itoh H."/>
            <person name="Xu Z."/>
            <person name="Mise K."/>
            <person name="Masuda Y."/>
            <person name="Ushijima N."/>
            <person name="Hayakawa C."/>
            <person name="Shiratori Y."/>
            <person name="Senoo K."/>
        </authorList>
    </citation>
    <scope>NUCLEOTIDE SEQUENCE [LARGE SCALE GENOMIC DNA]</scope>
    <source>
        <strain evidence="5">Red232</strain>
    </source>
</reference>
<dbReference type="InterPro" id="IPR036986">
    <property type="entry name" value="S4_RNA-bd_sf"/>
</dbReference>
<keyword evidence="2" id="KW-0413">Isomerase</keyword>
<name>A0ABM7WUW7_9BACT</name>
<evidence type="ECO:0000259" key="3">
    <source>
        <dbReference type="Pfam" id="PF00849"/>
    </source>
</evidence>